<accession>A0ABW5FRX5</accession>
<evidence type="ECO:0000313" key="3">
    <source>
        <dbReference type="Proteomes" id="UP001597417"/>
    </source>
</evidence>
<dbReference type="RefSeq" id="WP_378261272.1">
    <property type="nucleotide sequence ID" value="NZ_JBHUKR010000004.1"/>
</dbReference>
<protein>
    <recommendedName>
        <fullName evidence="4">SnoaL-like domain-containing protein</fullName>
    </recommendedName>
</protein>
<proteinExistence type="predicted"/>
<evidence type="ECO:0000313" key="2">
    <source>
        <dbReference type="EMBL" id="MFD2415461.1"/>
    </source>
</evidence>
<keyword evidence="3" id="KW-1185">Reference proteome</keyword>
<evidence type="ECO:0008006" key="4">
    <source>
        <dbReference type="Google" id="ProtNLM"/>
    </source>
</evidence>
<sequence>MTKETTPPAAPKWTSEAMNTPENTDEMARRIRTALNVDFEMYHSVHHTLFAAVIEVAIAPWEQPTDQHEYTVLDHDTVAGEGNYGAFLRRTIPDLAIAGTATARSADTIVADYTIIGTLPDGPLHLHTEATLNVENGKVVRYLVRHHAAEWQRFLAATGNPYEGGGIPSAELDKTDVVNGDA</sequence>
<feature type="region of interest" description="Disordered" evidence="1">
    <location>
        <begin position="1"/>
        <end position="24"/>
    </location>
</feature>
<reference evidence="3" key="1">
    <citation type="journal article" date="2019" name="Int. J. Syst. Evol. Microbiol.">
        <title>The Global Catalogue of Microorganisms (GCM) 10K type strain sequencing project: providing services to taxonomists for standard genome sequencing and annotation.</title>
        <authorList>
            <consortium name="The Broad Institute Genomics Platform"/>
            <consortium name="The Broad Institute Genome Sequencing Center for Infectious Disease"/>
            <person name="Wu L."/>
            <person name="Ma J."/>
        </authorList>
    </citation>
    <scope>NUCLEOTIDE SEQUENCE [LARGE SCALE GENOMIC DNA]</scope>
    <source>
        <strain evidence="3">CGMCC 4.7645</strain>
    </source>
</reference>
<dbReference type="Proteomes" id="UP001597417">
    <property type="component" value="Unassembled WGS sequence"/>
</dbReference>
<evidence type="ECO:0000256" key="1">
    <source>
        <dbReference type="SAM" id="MobiDB-lite"/>
    </source>
</evidence>
<comment type="caution">
    <text evidence="2">The sequence shown here is derived from an EMBL/GenBank/DDBJ whole genome shotgun (WGS) entry which is preliminary data.</text>
</comment>
<gene>
    <name evidence="2" type="ORF">ACFSXZ_03870</name>
</gene>
<name>A0ABW5FRX5_9PSEU</name>
<organism evidence="2 3">
    <name type="scientific">Amycolatopsis pigmentata</name>
    <dbReference type="NCBI Taxonomy" id="450801"/>
    <lineage>
        <taxon>Bacteria</taxon>
        <taxon>Bacillati</taxon>
        <taxon>Actinomycetota</taxon>
        <taxon>Actinomycetes</taxon>
        <taxon>Pseudonocardiales</taxon>
        <taxon>Pseudonocardiaceae</taxon>
        <taxon>Amycolatopsis</taxon>
    </lineage>
</organism>
<dbReference type="EMBL" id="JBHUKR010000004">
    <property type="protein sequence ID" value="MFD2415461.1"/>
    <property type="molecule type" value="Genomic_DNA"/>
</dbReference>